<dbReference type="InterPro" id="IPR016050">
    <property type="entry name" value="Proteasome_bsu_CS"/>
</dbReference>
<dbReference type="Proteomes" id="UP000001307">
    <property type="component" value="Unassembled WGS sequence"/>
</dbReference>
<keyword evidence="3 4" id="KW-0539">Nucleus</keyword>
<comment type="function">
    <text evidence="4">Component of the proteasome, a multicatalytic proteinase complex which is characterized by its ability to cleave peptides with Arg, Phe, Tyr, Leu, and Glu adjacent to the leaving group at neutral or slightly basic pH. The proteasome has an ATP-dependent proteolytic activity.</text>
</comment>
<dbReference type="PANTHER" id="PTHR32194">
    <property type="entry name" value="METALLOPROTEASE TLDD"/>
    <property type="match status" value="1"/>
</dbReference>
<keyword evidence="2 4" id="KW-0647">Proteasome</keyword>
<dbReference type="AlphaFoldDB" id="E4X3B4"/>
<evidence type="ECO:0000256" key="1">
    <source>
        <dbReference type="ARBA" id="ARBA00022490"/>
    </source>
</evidence>
<dbReference type="GO" id="GO:0043161">
    <property type="term" value="P:proteasome-mediated ubiquitin-dependent protein catabolic process"/>
    <property type="evidence" value="ECO:0007669"/>
    <property type="project" value="InterPro"/>
</dbReference>
<dbReference type="InterPro" id="IPR029055">
    <property type="entry name" value="Ntn_hydrolases_N"/>
</dbReference>
<dbReference type="EMBL" id="FN653023">
    <property type="protein sequence ID" value="CBY18118.1"/>
    <property type="molecule type" value="Genomic_DNA"/>
</dbReference>
<evidence type="ECO:0000313" key="6">
    <source>
        <dbReference type="Proteomes" id="UP000001307"/>
    </source>
</evidence>
<comment type="subunit">
    <text evidence="4">Component of the proteasome complex.</text>
</comment>
<dbReference type="Gene3D" id="3.60.20.10">
    <property type="entry name" value="Glutamine Phosphoribosylpyrophosphate, subunit 1, domain 1"/>
    <property type="match status" value="1"/>
</dbReference>
<dbReference type="InterPro" id="IPR033811">
    <property type="entry name" value="Proteasome_beta_3"/>
</dbReference>
<gene>
    <name evidence="5" type="ORF">GSOID_T00017755001</name>
</gene>
<comment type="subcellular location">
    <subcellularLocation>
        <location evidence="4">Cytoplasm</location>
    </subcellularLocation>
    <subcellularLocation>
        <location evidence="4">Nucleus</location>
    </subcellularLocation>
</comment>
<dbReference type="CDD" id="cd03759">
    <property type="entry name" value="proteasome_beta_type_3"/>
    <property type="match status" value="1"/>
</dbReference>
<keyword evidence="1 4" id="KW-0963">Cytoplasm</keyword>
<dbReference type="InterPro" id="IPR023333">
    <property type="entry name" value="Proteasome_suB-type"/>
</dbReference>
<name>E4X3B4_OIKDI</name>
<sequence>MAFQYNGGSIVGMSGDNCVCIASDNRYGQQLHTISTDFPKIFKITDKIFIGLSGLATDIQTVLNKIKYKVNMYELRENRKMSPKCFKTMVSNLLYERRFGPFFAEPVIVALNDDGTTMLCGMDCLGAAESPKDYVVAGTAANEMHGLAEAYWRPDMPAEELFECVSQTMLSGCDRNAASGWGATVTIVQKDKIITRKLKARMD</sequence>
<proteinExistence type="inferred from homology"/>
<dbReference type="FunFam" id="3.60.20.10:FF:000003">
    <property type="entry name" value="Proteasome subunit beta type-3"/>
    <property type="match status" value="1"/>
</dbReference>
<comment type="similarity">
    <text evidence="4">Belongs to the peptidase T1B family.</text>
</comment>
<dbReference type="OrthoDB" id="204949at2759"/>
<dbReference type="PROSITE" id="PS51476">
    <property type="entry name" value="PROTEASOME_BETA_2"/>
    <property type="match status" value="1"/>
</dbReference>
<dbReference type="GO" id="GO:0005634">
    <property type="term" value="C:nucleus"/>
    <property type="evidence" value="ECO:0007669"/>
    <property type="project" value="UniProtKB-SubCell"/>
</dbReference>
<dbReference type="Pfam" id="PF00227">
    <property type="entry name" value="Proteasome"/>
    <property type="match status" value="1"/>
</dbReference>
<organism evidence="5">
    <name type="scientific">Oikopleura dioica</name>
    <name type="common">Tunicate</name>
    <dbReference type="NCBI Taxonomy" id="34765"/>
    <lineage>
        <taxon>Eukaryota</taxon>
        <taxon>Metazoa</taxon>
        <taxon>Chordata</taxon>
        <taxon>Tunicata</taxon>
        <taxon>Appendicularia</taxon>
        <taxon>Copelata</taxon>
        <taxon>Oikopleuridae</taxon>
        <taxon>Oikopleura</taxon>
    </lineage>
</organism>
<dbReference type="GO" id="GO:0005737">
    <property type="term" value="C:cytoplasm"/>
    <property type="evidence" value="ECO:0007669"/>
    <property type="project" value="UniProtKB-SubCell"/>
</dbReference>
<dbReference type="FunCoup" id="E4X3B4">
    <property type="interactions" value="1032"/>
</dbReference>
<protein>
    <recommendedName>
        <fullName evidence="4">Proteasome subunit beta</fullName>
    </recommendedName>
</protein>
<dbReference type="InterPro" id="IPR001353">
    <property type="entry name" value="Proteasome_sua/b"/>
</dbReference>
<dbReference type="InParanoid" id="E4X3B4"/>
<evidence type="ECO:0000313" key="5">
    <source>
        <dbReference type="EMBL" id="CBY18118.1"/>
    </source>
</evidence>
<accession>E4X3B4</accession>
<dbReference type="SUPFAM" id="SSF56235">
    <property type="entry name" value="N-terminal nucleophile aminohydrolases (Ntn hydrolases)"/>
    <property type="match status" value="1"/>
</dbReference>
<dbReference type="MEROPS" id="T01.P02"/>
<evidence type="ECO:0000256" key="4">
    <source>
        <dbReference type="RuleBase" id="RU004203"/>
    </source>
</evidence>
<reference evidence="5" key="1">
    <citation type="journal article" date="2010" name="Science">
        <title>Plasticity of animal genome architecture unmasked by rapid evolution of a pelagic tunicate.</title>
        <authorList>
            <person name="Denoeud F."/>
            <person name="Henriet S."/>
            <person name="Mungpakdee S."/>
            <person name="Aury J.M."/>
            <person name="Da Silva C."/>
            <person name="Brinkmann H."/>
            <person name="Mikhaleva J."/>
            <person name="Olsen L.C."/>
            <person name="Jubin C."/>
            <person name="Canestro C."/>
            <person name="Bouquet J.M."/>
            <person name="Danks G."/>
            <person name="Poulain J."/>
            <person name="Campsteijn C."/>
            <person name="Adamski M."/>
            <person name="Cross I."/>
            <person name="Yadetie F."/>
            <person name="Muffato M."/>
            <person name="Louis A."/>
            <person name="Butcher S."/>
            <person name="Tsagkogeorga G."/>
            <person name="Konrad A."/>
            <person name="Singh S."/>
            <person name="Jensen M.F."/>
            <person name="Cong E.H."/>
            <person name="Eikeseth-Otteraa H."/>
            <person name="Noel B."/>
            <person name="Anthouard V."/>
            <person name="Porcel B.M."/>
            <person name="Kachouri-Lafond R."/>
            <person name="Nishino A."/>
            <person name="Ugolini M."/>
            <person name="Chourrout P."/>
            <person name="Nishida H."/>
            <person name="Aasland R."/>
            <person name="Huzurbazar S."/>
            <person name="Westhof E."/>
            <person name="Delsuc F."/>
            <person name="Lehrach H."/>
            <person name="Reinhardt R."/>
            <person name="Weissenbach J."/>
            <person name="Roy S.W."/>
            <person name="Artiguenave F."/>
            <person name="Postlethwait J.H."/>
            <person name="Manak J.R."/>
            <person name="Thompson E.M."/>
            <person name="Jaillon O."/>
            <person name="Du Pasquier L."/>
            <person name="Boudinot P."/>
            <person name="Liberles D.A."/>
            <person name="Volff J.N."/>
            <person name="Philippe H."/>
            <person name="Lenhard B."/>
            <person name="Roest Crollius H."/>
            <person name="Wincker P."/>
            <person name="Chourrout D."/>
        </authorList>
    </citation>
    <scope>NUCLEOTIDE SEQUENCE [LARGE SCALE GENOMIC DNA]</scope>
</reference>
<evidence type="ECO:0000256" key="3">
    <source>
        <dbReference type="ARBA" id="ARBA00023242"/>
    </source>
</evidence>
<dbReference type="PROSITE" id="PS00854">
    <property type="entry name" value="PROTEASOME_BETA_1"/>
    <property type="match status" value="1"/>
</dbReference>
<dbReference type="PANTHER" id="PTHR32194:SF10">
    <property type="entry name" value="PROTEASOME SUBUNIT BETA TYPE-3"/>
    <property type="match status" value="1"/>
</dbReference>
<keyword evidence="6" id="KW-1185">Reference proteome</keyword>
<evidence type="ECO:0000256" key="2">
    <source>
        <dbReference type="ARBA" id="ARBA00022942"/>
    </source>
</evidence>
<dbReference type="GO" id="GO:0019774">
    <property type="term" value="C:proteasome core complex, beta-subunit complex"/>
    <property type="evidence" value="ECO:0007669"/>
    <property type="project" value="InterPro"/>
</dbReference>